<evidence type="ECO:0000313" key="2">
    <source>
        <dbReference type="Proteomes" id="UP001145742"/>
    </source>
</evidence>
<dbReference type="EMBL" id="WHWB01033118">
    <property type="protein sequence ID" value="KAJ7421829.1"/>
    <property type="molecule type" value="Genomic_DNA"/>
</dbReference>
<protein>
    <recommendedName>
        <fullName evidence="3">Rna-directed dna polymerase from mobile element jockey-like</fullName>
    </recommendedName>
</protein>
<evidence type="ECO:0008006" key="3">
    <source>
        <dbReference type="Google" id="ProtNLM"/>
    </source>
</evidence>
<dbReference type="PANTHER" id="PTHR33332">
    <property type="entry name" value="REVERSE TRANSCRIPTASE DOMAIN-CONTAINING PROTEIN"/>
    <property type="match status" value="1"/>
</dbReference>
<proteinExistence type="predicted"/>
<gene>
    <name evidence="1" type="ORF">WISP_41081</name>
</gene>
<evidence type="ECO:0000313" key="1">
    <source>
        <dbReference type="EMBL" id="KAJ7421829.1"/>
    </source>
</evidence>
<organism evidence="1 2">
    <name type="scientific">Willisornis vidua</name>
    <name type="common">Xingu scale-backed antbird</name>
    <dbReference type="NCBI Taxonomy" id="1566151"/>
    <lineage>
        <taxon>Eukaryota</taxon>
        <taxon>Metazoa</taxon>
        <taxon>Chordata</taxon>
        <taxon>Craniata</taxon>
        <taxon>Vertebrata</taxon>
        <taxon>Euteleostomi</taxon>
        <taxon>Archelosauria</taxon>
        <taxon>Archosauria</taxon>
        <taxon>Dinosauria</taxon>
        <taxon>Saurischia</taxon>
        <taxon>Theropoda</taxon>
        <taxon>Coelurosauria</taxon>
        <taxon>Aves</taxon>
        <taxon>Neognathae</taxon>
        <taxon>Neoaves</taxon>
        <taxon>Telluraves</taxon>
        <taxon>Australaves</taxon>
        <taxon>Passeriformes</taxon>
        <taxon>Thamnophilidae</taxon>
        <taxon>Willisornis</taxon>
    </lineage>
</organism>
<dbReference type="Proteomes" id="UP001145742">
    <property type="component" value="Unassembled WGS sequence"/>
</dbReference>
<name>A0ABQ9DH32_9PASS</name>
<comment type="caution">
    <text evidence="1">The sequence shown here is derived from an EMBL/GenBank/DDBJ whole genome shotgun (WGS) entry which is preliminary data.</text>
</comment>
<reference evidence="1" key="1">
    <citation type="submission" date="2019-10" db="EMBL/GenBank/DDBJ databases">
        <authorList>
            <person name="Soares A.E.R."/>
            <person name="Aleixo A."/>
            <person name="Schneider P."/>
            <person name="Miyaki C.Y."/>
            <person name="Schneider M.P."/>
            <person name="Mello C."/>
            <person name="Vasconcelos A.T.R."/>
        </authorList>
    </citation>
    <scope>NUCLEOTIDE SEQUENCE</scope>
    <source>
        <tissue evidence="1">Muscle</tissue>
    </source>
</reference>
<keyword evidence="2" id="KW-1185">Reference proteome</keyword>
<sequence>MFFNDLNEGIECTISKFTEDTKLGGNVCLLKGRKALQRNLDRLDSWADVNCVWLNKAKYQDLHLGHNNSRQHYRLGAEGMESCLVEKDLGMLVDSQLIISWKCAQVTKKANGILSCTRSNVPSRARTLYFE</sequence>
<accession>A0ABQ9DH32</accession>